<sequence length="1509" mass="164382">MPFSIGDDNLLQLNLDRFDFNVEFEQLFFSVIPSALFIVSSLWRTLSQARKPTVVHAPAFQLVKVAAIATYVGLELSLLILVALGSFQVTSMFIASSVLKLVSALFMVTLSVVDHSRSPRPSVLLSIYLFLTLLLDAAQARTLFLSSDDRPELTYSAVFCATIALKAAILLLEAQHKSRWVRWDEKEHSPEETSGIFSLGVFFWLNRMFLAGYRKVLTLDDLYPLDRSFDARSLHEQFLRNMDYAKLKGDKYGLAKALARTLKVPLLLPILPRLALLGLQFCQPLFMEKLLDYLSQPQLNPNFGFGFVGASILIYAGIAISSALSWYFHHRMRTMARSILVAETFIKATQAPAGSGDDGAALTLMSTDMERIRAGLRMLHEVWASVIQAALAAWMLYNRLGLAFVAPIGTVVVCFLGVAVLIHFTGDSQRAWMARVQKRVRLTATVIAGMKNLKMAGFSAAVGDYIQTLRVKELAAAARIRMITIVAAVFAFAATLFSPPLTFAFTRQALDASRMFTSLSFLALLTAPLSRIFQAVPELVSAFACLGRIQAFLEREPRQDYRQVLADMKRNGDKIGPDAGPHPLSASDSEQTQPAAVISGGQFGWKADKVVLRDINTRIPQSSLTIVVGPVGSGKSTLCKALLGEVPFSRGSVILGARFPRVGFCDQTPFLSNGSIRDNIVGFAPFDDERYADVIEAAALRFDLATLPQGDQTNIGSDGISLSGGQKQRVSLARALYLQSDLLVLDDIFSGLDADTEEHVFRSVFGPDGLLRRRRATVVLCTHSVRHLPAADYIIALENGTVVEQGTFAGLMASQGYVQRLGLKSPSDSEASSSSERATPRTNLQERPPLLPHTSPAGAATRAPGGNESRQVGDRAVYKHYFKSMGWFLAASSLFFATLWGFFVNFPTVWLTYWTDDVESERPAHSRAYYAGIYALLQACAMASLALLAIAIFIVSVKRAGTSLHQHALRTLVRAPLRFFSATDTGVVTNLFSQDLNLIDTELPDATVDTLYCVFQALGQAGVMLTSSLYLAISYPFLGALLYLVQMFYLRTSRQLRLLDLEAKSPLYTHFLDTLKGISTLRAFGSVPDEIQKNARLIDSSQRPAYLLLMIQEWLNLVLDLVVMVMAALLTTLAVQLHSSSAFVGASLFSLISFGENLSGIVTSYTRLETSIGAVARLKTFTDTVQPEDRPEEDIVPPEEWPQRGLIELRGVSARYDNKGETANNSSNPAGYALRNIHLTIRPGEKLAICGRTGSGKSSLLALLLKLLDPIPSSAPVPPILIDHTPLDRISRPALRSRIIAIPQDAVFLPPDDDDNHNNNDDRDDDVGGAAGKSGSGSGTTFRANLDPTGAATAAECAAALAAVGLGGLAAAAAAEHGGRMDPGSMSAGQRQLVALARGVVRRRVRARLAAERGHGRGGQEEAPEGGILLLDEVSSSVDRETERVMREVIRAEFAAYTVVAVSHRLEMVMDYDRVVVMDRGEIVEVGEPRVLASQAGSRFGELVRAGGQ</sequence>
<evidence type="ECO:0000256" key="6">
    <source>
        <dbReference type="ARBA" id="ARBA00022840"/>
    </source>
</evidence>
<keyword evidence="8 12" id="KW-0472">Membrane</keyword>
<comment type="similarity">
    <text evidence="2">Belongs to the ABC transporter superfamily. ABCC family. Conjugate transporter (TC 3.A.1.208) subfamily.</text>
</comment>
<feature type="domain" description="ABC transporter" evidence="13">
    <location>
        <begin position="584"/>
        <end position="824"/>
    </location>
</feature>
<feature type="region of interest" description="Disordered" evidence="11">
    <location>
        <begin position="1306"/>
        <end position="1342"/>
    </location>
</feature>
<dbReference type="InterPro" id="IPR003439">
    <property type="entry name" value="ABC_transporter-like_ATP-bd"/>
</dbReference>
<organism evidence="15 16">
    <name type="scientific">Thermothielavioides terrestris</name>
    <dbReference type="NCBI Taxonomy" id="2587410"/>
    <lineage>
        <taxon>Eukaryota</taxon>
        <taxon>Fungi</taxon>
        <taxon>Dikarya</taxon>
        <taxon>Ascomycota</taxon>
        <taxon>Pezizomycotina</taxon>
        <taxon>Sordariomycetes</taxon>
        <taxon>Sordariomycetidae</taxon>
        <taxon>Sordariales</taxon>
        <taxon>Chaetomiaceae</taxon>
        <taxon>Thermothielavioides</taxon>
    </lineage>
</organism>
<feature type="transmembrane region" description="Helical" evidence="12">
    <location>
        <begin position="933"/>
        <end position="957"/>
    </location>
</feature>
<dbReference type="PROSITE" id="PS00211">
    <property type="entry name" value="ABC_TRANSPORTER_1"/>
    <property type="match status" value="2"/>
</dbReference>
<dbReference type="SUPFAM" id="SSF90123">
    <property type="entry name" value="ABC transporter transmembrane region"/>
    <property type="match status" value="2"/>
</dbReference>
<dbReference type="PROSITE" id="PS50893">
    <property type="entry name" value="ABC_TRANSPORTER_2"/>
    <property type="match status" value="2"/>
</dbReference>
<feature type="region of interest" description="Disordered" evidence="11">
    <location>
        <begin position="823"/>
        <end position="871"/>
    </location>
</feature>
<evidence type="ECO:0000256" key="12">
    <source>
        <dbReference type="SAM" id="Phobius"/>
    </source>
</evidence>
<feature type="transmembrane region" description="Helical" evidence="12">
    <location>
        <begin position="125"/>
        <end position="147"/>
    </location>
</feature>
<dbReference type="SMART" id="SM00382">
    <property type="entry name" value="AAA"/>
    <property type="match status" value="2"/>
</dbReference>
<evidence type="ECO:0000256" key="7">
    <source>
        <dbReference type="ARBA" id="ARBA00022989"/>
    </source>
</evidence>
<feature type="domain" description="ABC transmembrane type-1" evidence="14">
    <location>
        <begin position="274"/>
        <end position="541"/>
    </location>
</feature>
<evidence type="ECO:0000313" key="15">
    <source>
        <dbReference type="EMBL" id="SPQ23666.1"/>
    </source>
</evidence>
<proteinExistence type="inferred from homology"/>
<dbReference type="EMBL" id="OUUZ01000011">
    <property type="protein sequence ID" value="SPQ23666.1"/>
    <property type="molecule type" value="Genomic_DNA"/>
</dbReference>
<evidence type="ECO:0000256" key="3">
    <source>
        <dbReference type="ARBA" id="ARBA00022448"/>
    </source>
</evidence>
<keyword evidence="7 12" id="KW-1133">Transmembrane helix</keyword>
<feature type="transmembrane region" description="Helical" evidence="12">
    <location>
        <begin position="27"/>
        <end position="46"/>
    </location>
</feature>
<dbReference type="InterPro" id="IPR050173">
    <property type="entry name" value="ABC_transporter_C-like"/>
</dbReference>
<keyword evidence="3" id="KW-0813">Transport</keyword>
<dbReference type="SUPFAM" id="SSF52540">
    <property type="entry name" value="P-loop containing nucleoside triphosphate hydrolases"/>
    <property type="match status" value="2"/>
</dbReference>
<dbReference type="Pfam" id="PF24357">
    <property type="entry name" value="TMD0_ABC"/>
    <property type="match status" value="1"/>
</dbReference>
<feature type="transmembrane region" description="Helical" evidence="12">
    <location>
        <begin position="403"/>
        <end position="425"/>
    </location>
</feature>
<evidence type="ECO:0000256" key="10">
    <source>
        <dbReference type="ARBA" id="ARBA00059074"/>
    </source>
</evidence>
<comment type="subcellular location">
    <subcellularLocation>
        <location evidence="1">Membrane</location>
        <topology evidence="1">Multi-pass membrane protein</topology>
    </subcellularLocation>
</comment>
<evidence type="ECO:0000256" key="11">
    <source>
        <dbReference type="SAM" id="MobiDB-lite"/>
    </source>
</evidence>
<dbReference type="PANTHER" id="PTHR24223:SF345">
    <property type="entry name" value="ABC MULTIDRUG TRANSPORTER (EUROFUNG)"/>
    <property type="match status" value="1"/>
</dbReference>
<feature type="compositionally biased region" description="Low complexity" evidence="11">
    <location>
        <begin position="825"/>
        <end position="842"/>
    </location>
</feature>
<protein>
    <submittedName>
        <fullName evidence="15">D9400d61-8464-4d7f-90a3-3f4976d50d52</fullName>
    </submittedName>
</protein>
<evidence type="ECO:0000256" key="2">
    <source>
        <dbReference type="ARBA" id="ARBA00009726"/>
    </source>
</evidence>
<evidence type="ECO:0000256" key="9">
    <source>
        <dbReference type="ARBA" id="ARBA00023180"/>
    </source>
</evidence>
<dbReference type="GO" id="GO:0016020">
    <property type="term" value="C:membrane"/>
    <property type="evidence" value="ECO:0007669"/>
    <property type="project" value="UniProtKB-SubCell"/>
</dbReference>
<evidence type="ECO:0000259" key="14">
    <source>
        <dbReference type="PROSITE" id="PS50929"/>
    </source>
</evidence>
<feature type="transmembrane region" description="Helical" evidence="12">
    <location>
        <begin position="266"/>
        <end position="286"/>
    </location>
</feature>
<accession>A0A3S4F089</accession>
<feature type="domain" description="ABC transmembrane type-1" evidence="14">
    <location>
        <begin position="893"/>
        <end position="1170"/>
    </location>
</feature>
<name>A0A3S4F089_9PEZI</name>
<dbReference type="CDD" id="cd18580">
    <property type="entry name" value="ABC_6TM_ABCC_D2"/>
    <property type="match status" value="1"/>
</dbReference>
<keyword evidence="9" id="KW-0325">Glycoprotein</keyword>
<feature type="transmembrane region" description="Helical" evidence="12">
    <location>
        <begin position="887"/>
        <end position="913"/>
    </location>
</feature>
<dbReference type="PROSITE" id="PS50929">
    <property type="entry name" value="ABC_TM1F"/>
    <property type="match status" value="2"/>
</dbReference>
<dbReference type="Gene3D" id="3.40.50.300">
    <property type="entry name" value="P-loop containing nucleotide triphosphate hydrolases"/>
    <property type="match status" value="2"/>
</dbReference>
<evidence type="ECO:0000259" key="13">
    <source>
        <dbReference type="PROSITE" id="PS50893"/>
    </source>
</evidence>
<dbReference type="FunFam" id="1.20.1560.10:FF:000055">
    <property type="entry name" value="ABC multidrug transporter (Eurofung)"/>
    <property type="match status" value="1"/>
</dbReference>
<keyword evidence="5" id="KW-0547">Nucleotide-binding</keyword>
<dbReference type="InterPro" id="IPR011527">
    <property type="entry name" value="ABC1_TM_dom"/>
</dbReference>
<keyword evidence="6" id="KW-0067">ATP-binding</keyword>
<dbReference type="CDD" id="cd03250">
    <property type="entry name" value="ABCC_MRP_domain1"/>
    <property type="match status" value="1"/>
</dbReference>
<dbReference type="InterPro" id="IPR036640">
    <property type="entry name" value="ABC1_TM_sf"/>
</dbReference>
<feature type="transmembrane region" description="Helical" evidence="12">
    <location>
        <begin position="153"/>
        <end position="172"/>
    </location>
</feature>
<dbReference type="InterPro" id="IPR003593">
    <property type="entry name" value="AAA+_ATPase"/>
</dbReference>
<dbReference type="GO" id="GO:0005524">
    <property type="term" value="F:ATP binding"/>
    <property type="evidence" value="ECO:0007669"/>
    <property type="project" value="UniProtKB-KW"/>
</dbReference>
<dbReference type="Pfam" id="PF00005">
    <property type="entry name" value="ABC_tran"/>
    <property type="match status" value="2"/>
</dbReference>
<dbReference type="PANTHER" id="PTHR24223">
    <property type="entry name" value="ATP-BINDING CASSETTE SUB-FAMILY C"/>
    <property type="match status" value="1"/>
</dbReference>
<keyword evidence="4 12" id="KW-0812">Transmembrane</keyword>
<evidence type="ECO:0000256" key="5">
    <source>
        <dbReference type="ARBA" id="ARBA00022741"/>
    </source>
</evidence>
<feature type="compositionally biased region" description="Gly residues" evidence="11">
    <location>
        <begin position="1329"/>
        <end position="1338"/>
    </location>
</feature>
<reference evidence="15 16" key="1">
    <citation type="submission" date="2018-04" db="EMBL/GenBank/DDBJ databases">
        <authorList>
            <person name="Huttner S."/>
            <person name="Dainat J."/>
        </authorList>
    </citation>
    <scope>NUCLEOTIDE SEQUENCE [LARGE SCALE GENOMIC DNA]</scope>
</reference>
<dbReference type="InterPro" id="IPR027417">
    <property type="entry name" value="P-loop_NTPase"/>
</dbReference>
<dbReference type="GO" id="GO:0140359">
    <property type="term" value="F:ABC-type transporter activity"/>
    <property type="evidence" value="ECO:0007669"/>
    <property type="project" value="InterPro"/>
</dbReference>
<dbReference type="FunFam" id="1.20.1560.10:FF:000066">
    <property type="entry name" value="ABC multidrug transporter (Eurofung)"/>
    <property type="match status" value="1"/>
</dbReference>
<gene>
    <name evidence="15" type="ORF">TT172_LOCUS6085</name>
</gene>
<evidence type="ECO:0000256" key="1">
    <source>
        <dbReference type="ARBA" id="ARBA00004141"/>
    </source>
</evidence>
<feature type="transmembrane region" description="Helical" evidence="12">
    <location>
        <begin position="306"/>
        <end position="328"/>
    </location>
</feature>
<dbReference type="Proteomes" id="UP000289323">
    <property type="component" value="Unassembled WGS sequence"/>
</dbReference>
<feature type="domain" description="ABC transporter" evidence="13">
    <location>
        <begin position="1214"/>
        <end position="1505"/>
    </location>
</feature>
<dbReference type="Pfam" id="PF00664">
    <property type="entry name" value="ABC_membrane"/>
    <property type="match status" value="1"/>
</dbReference>
<dbReference type="InterPro" id="IPR017871">
    <property type="entry name" value="ABC_transporter-like_CS"/>
</dbReference>
<dbReference type="InterPro" id="IPR044746">
    <property type="entry name" value="ABCC_6TM_D1"/>
</dbReference>
<evidence type="ECO:0000313" key="16">
    <source>
        <dbReference type="Proteomes" id="UP000289323"/>
    </source>
</evidence>
<comment type="function">
    <text evidence="10">ABC-type transporter; part of the gene cluster that mediates the biosynthesis of the phomopsins, a group of hexapeptide mycotoxins which infects lupins and causes lupinosis disease in livestock.</text>
</comment>
<feature type="transmembrane region" description="Helical" evidence="12">
    <location>
        <begin position="1029"/>
        <end position="1049"/>
    </location>
</feature>
<feature type="transmembrane region" description="Helical" evidence="12">
    <location>
        <begin position="93"/>
        <end position="113"/>
    </location>
</feature>
<dbReference type="CDD" id="cd18579">
    <property type="entry name" value="ABC_6TM_ABCC_D1"/>
    <property type="match status" value="1"/>
</dbReference>
<dbReference type="InterPro" id="IPR056227">
    <property type="entry name" value="TMD0_ABC"/>
</dbReference>
<evidence type="ECO:0000256" key="4">
    <source>
        <dbReference type="ARBA" id="ARBA00022692"/>
    </source>
</evidence>
<dbReference type="FunFam" id="3.40.50.300:FF:001854">
    <property type="entry name" value="ABC multidrug transporter (Eurofung)"/>
    <property type="match status" value="1"/>
</dbReference>
<feature type="transmembrane region" description="Helical" evidence="12">
    <location>
        <begin position="66"/>
        <end position="87"/>
    </location>
</feature>
<feature type="transmembrane region" description="Helical" evidence="12">
    <location>
        <begin position="480"/>
        <end position="503"/>
    </location>
</feature>
<feature type="transmembrane region" description="Helical" evidence="12">
    <location>
        <begin position="378"/>
        <end position="397"/>
    </location>
</feature>
<feature type="transmembrane region" description="Helical" evidence="12">
    <location>
        <begin position="1114"/>
        <end position="1135"/>
    </location>
</feature>
<dbReference type="GO" id="GO:0016887">
    <property type="term" value="F:ATP hydrolysis activity"/>
    <property type="evidence" value="ECO:0007669"/>
    <property type="project" value="InterPro"/>
</dbReference>
<dbReference type="Gene3D" id="1.20.1560.10">
    <property type="entry name" value="ABC transporter type 1, transmembrane domain"/>
    <property type="match status" value="2"/>
</dbReference>
<evidence type="ECO:0000256" key="8">
    <source>
        <dbReference type="ARBA" id="ARBA00023136"/>
    </source>
</evidence>
<dbReference type="InterPro" id="IPR044726">
    <property type="entry name" value="ABCC_6TM_D2"/>
</dbReference>